<accession>A0ABW4P4X0</accession>
<evidence type="ECO:0000256" key="1">
    <source>
        <dbReference type="ARBA" id="ARBA00009191"/>
    </source>
</evidence>
<dbReference type="PANTHER" id="PTHR10426">
    <property type="entry name" value="STRICTOSIDINE SYNTHASE-RELATED"/>
    <property type="match status" value="1"/>
</dbReference>
<evidence type="ECO:0000313" key="5">
    <source>
        <dbReference type="EMBL" id="MFD1813572.1"/>
    </source>
</evidence>
<comment type="similarity">
    <text evidence="1">Belongs to the strictosidine synthase family.</text>
</comment>
<gene>
    <name evidence="5" type="ORF">ACFSJG_15230</name>
</gene>
<name>A0ABW4P4X0_9NOCA</name>
<comment type="caution">
    <text evidence="5">The sequence shown here is derived from an EMBL/GenBank/DDBJ whole genome shotgun (WGS) entry which is preliminary data.</text>
</comment>
<evidence type="ECO:0000256" key="2">
    <source>
        <dbReference type="ARBA" id="ARBA00022553"/>
    </source>
</evidence>
<keyword evidence="6" id="KW-1185">Reference proteome</keyword>
<keyword evidence="2" id="KW-0597">Phosphoprotein</keyword>
<evidence type="ECO:0000313" key="6">
    <source>
        <dbReference type="Proteomes" id="UP001597286"/>
    </source>
</evidence>
<protein>
    <submittedName>
        <fullName evidence="5">SMP-30/gluconolactonase/LRE family protein</fullName>
    </submittedName>
</protein>
<dbReference type="Proteomes" id="UP001597286">
    <property type="component" value="Unassembled WGS sequence"/>
</dbReference>
<dbReference type="Pfam" id="PF20067">
    <property type="entry name" value="SSL_N"/>
    <property type="match status" value="1"/>
</dbReference>
<dbReference type="EMBL" id="JBHUFB010000012">
    <property type="protein sequence ID" value="MFD1813572.1"/>
    <property type="molecule type" value="Genomic_DNA"/>
</dbReference>
<dbReference type="SUPFAM" id="SSF63829">
    <property type="entry name" value="Calcium-dependent phosphotriesterase"/>
    <property type="match status" value="1"/>
</dbReference>
<evidence type="ECO:0000259" key="4">
    <source>
        <dbReference type="Pfam" id="PF03088"/>
    </source>
</evidence>
<proteinExistence type="inferred from homology"/>
<dbReference type="Pfam" id="PF03088">
    <property type="entry name" value="Str_synth"/>
    <property type="match status" value="1"/>
</dbReference>
<dbReference type="InterPro" id="IPR011042">
    <property type="entry name" value="6-blade_b-propeller_TolB-like"/>
</dbReference>
<dbReference type="InterPro" id="IPR018119">
    <property type="entry name" value="Strictosidine_synth_cons-reg"/>
</dbReference>
<dbReference type="RefSeq" id="WP_378486080.1">
    <property type="nucleotide sequence ID" value="NZ_JBHUFB010000012.1"/>
</dbReference>
<dbReference type="PANTHER" id="PTHR10426:SF88">
    <property type="entry name" value="ADIPOCYTE PLASMA MEMBRANE-ASSOCIATED PROTEIN HEMOMUCIN-RELATED"/>
    <property type="match status" value="1"/>
</dbReference>
<evidence type="ECO:0000256" key="3">
    <source>
        <dbReference type="ARBA" id="ARBA00023180"/>
    </source>
</evidence>
<keyword evidence="3" id="KW-0325">Glycoprotein</keyword>
<sequence length="345" mass="36222">MGPLRRALARLDRTGVDPVAWTAPPAPRETSGSTVDFDAVERWPLPGSTGPEDVAVDGEGRVVTGTDDGAIWRFDGPGRVTRIADTGGRPLGVEVLADGRYLVCDADRGLLRVDDRGRVDVLTDTAAGSPLLLCNNAAVDSAGVVYFTDSSARFRLAEHRLDAIEHSGTGRLIRFDPATGDTDVLLAGLQFGNGVGLAADESYLLVAETAGYAIRRVDLRGPTAGTATTWVDNMPGFPDNIASQSESGIFWVALYSPRLPALDRMAPYPALRIVAANLPDRLAPQPVLAGRVLGFDGEGTVVHDLRGDRGSYAPVTGVREAGGLLYLGSLTADAVACLPAPTPPV</sequence>
<feature type="domain" description="Strictosidine synthase conserved region" evidence="4">
    <location>
        <begin position="138"/>
        <end position="216"/>
    </location>
</feature>
<organism evidence="5 6">
    <name type="scientific">Rhodococcus gannanensis</name>
    <dbReference type="NCBI Taxonomy" id="1960308"/>
    <lineage>
        <taxon>Bacteria</taxon>
        <taxon>Bacillati</taxon>
        <taxon>Actinomycetota</taxon>
        <taxon>Actinomycetes</taxon>
        <taxon>Mycobacteriales</taxon>
        <taxon>Nocardiaceae</taxon>
        <taxon>Rhodococcus</taxon>
    </lineage>
</organism>
<dbReference type="Gene3D" id="2.120.10.30">
    <property type="entry name" value="TolB, C-terminal domain"/>
    <property type="match status" value="1"/>
</dbReference>
<reference evidence="6" key="1">
    <citation type="journal article" date="2019" name="Int. J. Syst. Evol. Microbiol.">
        <title>The Global Catalogue of Microorganisms (GCM) 10K type strain sequencing project: providing services to taxonomists for standard genome sequencing and annotation.</title>
        <authorList>
            <consortium name="The Broad Institute Genomics Platform"/>
            <consortium name="The Broad Institute Genome Sequencing Center for Infectious Disease"/>
            <person name="Wu L."/>
            <person name="Ma J."/>
        </authorList>
    </citation>
    <scope>NUCLEOTIDE SEQUENCE [LARGE SCALE GENOMIC DNA]</scope>
    <source>
        <strain evidence="6">DT72</strain>
    </source>
</reference>